<evidence type="ECO:0000256" key="2">
    <source>
        <dbReference type="ARBA" id="ARBA00023315"/>
    </source>
</evidence>
<evidence type="ECO:0000313" key="4">
    <source>
        <dbReference type="EMBL" id="GAA2478953.1"/>
    </source>
</evidence>
<keyword evidence="2" id="KW-0012">Acyltransferase</keyword>
<dbReference type="InterPro" id="IPR000182">
    <property type="entry name" value="GNAT_dom"/>
</dbReference>
<dbReference type="PROSITE" id="PS51186">
    <property type="entry name" value="GNAT"/>
    <property type="match status" value="1"/>
</dbReference>
<keyword evidence="5" id="KW-1185">Reference proteome</keyword>
<name>A0ABN3LB24_9ACTN</name>
<proteinExistence type="predicted"/>
<dbReference type="SUPFAM" id="SSF55729">
    <property type="entry name" value="Acyl-CoA N-acyltransferases (Nat)"/>
    <property type="match status" value="1"/>
</dbReference>
<dbReference type="Proteomes" id="UP001501358">
    <property type="component" value="Unassembled WGS sequence"/>
</dbReference>
<sequence length="142" mass="15443">MDDLRIRTAGPGDVEAVLAFWAEAAEGRSISDDPEGVRRLVARDPEALLLAVDGRGELVGSVVAGWDGWRCHLYRLAVHPRARRRGVASALLAAAERRFAGLGGRRGDAMVLDSNEPAHHAWRAAGYAPEPQWSRWTKPLTG</sequence>
<dbReference type="RefSeq" id="WP_344382222.1">
    <property type="nucleotide sequence ID" value="NZ_BAAATA010000006.1"/>
</dbReference>
<keyword evidence="1" id="KW-0808">Transferase</keyword>
<dbReference type="Pfam" id="PF00583">
    <property type="entry name" value="Acetyltransf_1"/>
    <property type="match status" value="1"/>
</dbReference>
<accession>A0ABN3LB24</accession>
<reference evidence="4 5" key="1">
    <citation type="journal article" date="2019" name="Int. J. Syst. Evol. Microbiol.">
        <title>The Global Catalogue of Microorganisms (GCM) 10K type strain sequencing project: providing services to taxonomists for standard genome sequencing and annotation.</title>
        <authorList>
            <consortium name="The Broad Institute Genomics Platform"/>
            <consortium name="The Broad Institute Genome Sequencing Center for Infectious Disease"/>
            <person name="Wu L."/>
            <person name="Ma J."/>
        </authorList>
    </citation>
    <scope>NUCLEOTIDE SEQUENCE [LARGE SCALE GENOMIC DNA]</scope>
    <source>
        <strain evidence="4 5">JCM 6307</strain>
    </source>
</reference>
<evidence type="ECO:0000259" key="3">
    <source>
        <dbReference type="PROSITE" id="PS51186"/>
    </source>
</evidence>
<feature type="domain" description="N-acetyltransferase" evidence="3">
    <location>
        <begin position="4"/>
        <end position="142"/>
    </location>
</feature>
<dbReference type="Gene3D" id="3.40.630.30">
    <property type="match status" value="1"/>
</dbReference>
<dbReference type="CDD" id="cd04301">
    <property type="entry name" value="NAT_SF"/>
    <property type="match status" value="1"/>
</dbReference>
<dbReference type="EMBL" id="BAAATA010000006">
    <property type="protein sequence ID" value="GAA2478953.1"/>
    <property type="molecule type" value="Genomic_DNA"/>
</dbReference>
<gene>
    <name evidence="4" type="ORF">GCM10010406_13850</name>
</gene>
<dbReference type="PANTHER" id="PTHR43877">
    <property type="entry name" value="AMINOALKYLPHOSPHONATE N-ACETYLTRANSFERASE-RELATED-RELATED"/>
    <property type="match status" value="1"/>
</dbReference>
<evidence type="ECO:0000256" key="1">
    <source>
        <dbReference type="ARBA" id="ARBA00022679"/>
    </source>
</evidence>
<evidence type="ECO:0000313" key="5">
    <source>
        <dbReference type="Proteomes" id="UP001501358"/>
    </source>
</evidence>
<dbReference type="InterPro" id="IPR050832">
    <property type="entry name" value="Bact_Acetyltransf"/>
</dbReference>
<organism evidence="4 5">
    <name type="scientific">Streptomyces thermolineatus</name>
    <dbReference type="NCBI Taxonomy" id="44033"/>
    <lineage>
        <taxon>Bacteria</taxon>
        <taxon>Bacillati</taxon>
        <taxon>Actinomycetota</taxon>
        <taxon>Actinomycetes</taxon>
        <taxon>Kitasatosporales</taxon>
        <taxon>Streptomycetaceae</taxon>
        <taxon>Streptomyces</taxon>
    </lineage>
</organism>
<comment type="caution">
    <text evidence="4">The sequence shown here is derived from an EMBL/GenBank/DDBJ whole genome shotgun (WGS) entry which is preliminary data.</text>
</comment>
<dbReference type="InterPro" id="IPR016181">
    <property type="entry name" value="Acyl_CoA_acyltransferase"/>
</dbReference>
<protein>
    <submittedName>
        <fullName evidence="4">GNAT family N-acetyltransferase</fullName>
    </submittedName>
</protein>